<dbReference type="GO" id="GO:0031490">
    <property type="term" value="F:chromatin DNA binding"/>
    <property type="evidence" value="ECO:0007669"/>
    <property type="project" value="TreeGrafter"/>
</dbReference>
<dbReference type="OrthoDB" id="1667110at2759"/>
<organism evidence="8">
    <name type="scientific">Anisakis simplex</name>
    <name type="common">Herring worm</name>
    <dbReference type="NCBI Taxonomy" id="6269"/>
    <lineage>
        <taxon>Eukaryota</taxon>
        <taxon>Metazoa</taxon>
        <taxon>Ecdysozoa</taxon>
        <taxon>Nematoda</taxon>
        <taxon>Chromadorea</taxon>
        <taxon>Rhabditida</taxon>
        <taxon>Spirurina</taxon>
        <taxon>Ascaridomorpha</taxon>
        <taxon>Ascaridoidea</taxon>
        <taxon>Anisakidae</taxon>
        <taxon>Anisakis</taxon>
        <taxon>Anisakis simplex complex</taxon>
    </lineage>
</organism>
<keyword evidence="3" id="KW-0539">Nucleus</keyword>
<evidence type="ECO:0000256" key="4">
    <source>
        <dbReference type="SAM" id="MobiDB-lite"/>
    </source>
</evidence>
<sequence>MRMDHKPVISNDHQQKGTYENPAERLVQLAERSQVEYTESDELKYFQGKIDSAMRLKGWRLQMGPCAKQFYVPCISCSKGYEKRTNNDYCRFANRMLRSLKDDKVARRLTVHTVRTVFDADDIAKSGVNDDEYVRCELMKKRKRMLLDAQKAAYIVQCTKSTFQKFVNRERNVIEQSNSFEEDAYFSHSFGIKQVCDVCNFSIFGAYLCCETCGLEICSHCYDELKRGEALCVWRYVRCRQGDRHIPSKFHLATVRLSFDELKELSQEIDKQFQRYAIKHGAECNGNHGRRPFQMEKCYCPNISDKNAVEIEPLCIIDDQSAVNSYARFKAHMTAHNPVLVLNVQDHPEYQSDLWTKDAFKTILSNVKCLRILDSSTFKVAKMADGKKITSEKFWEMFDAKHRPDEPYLKVKDFPESMRFHEIAPSQFENLFQFLPFLDYTRTVLTNDYDKGRLNILNFMSGFAGAPDPGPKAYLCCGLCDAPELSSTPLHLDVSNAVNFLPIVQAPIDMSYEEISEEIKRVMKKPDKAGAIWKIFHPNDNEKIRDAIREIQREEGYRRESGDVIHNQNVIVTSEMVDAFRQKGIACRVFVQCEGEVVFVPSGAAHQVQNIHSCVKIVKVFVITNPNMKLKLAEDFVAPEGIEHIWRISEELRSYKCKDDLIQVDKMLYRAMRWCASILACEHPGRTTSSLVP</sequence>
<dbReference type="PANTHER" id="PTHR12549">
    <property type="entry name" value="JMJC DOMAIN-CONTAINING HISTONE DEMETHYLATION PROTEIN"/>
    <property type="match status" value="1"/>
</dbReference>
<reference evidence="6 7" key="2">
    <citation type="submission" date="2018-11" db="EMBL/GenBank/DDBJ databases">
        <authorList>
            <consortium name="Pathogen Informatics"/>
        </authorList>
    </citation>
    <scope>NUCLEOTIDE SEQUENCE [LARGE SCALE GENOMIC DNA]</scope>
</reference>
<feature type="domain" description="JmjC" evidence="5">
    <location>
        <begin position="424"/>
        <end position="653"/>
    </location>
</feature>
<evidence type="ECO:0000256" key="1">
    <source>
        <dbReference type="ARBA" id="ARBA00004123"/>
    </source>
</evidence>
<dbReference type="PANTHER" id="PTHR12549:SF38">
    <property type="entry name" value="JMJC DOMAIN-CONTAINING HISTONE DEMETHYLASE 2, ISOFORM A"/>
    <property type="match status" value="1"/>
</dbReference>
<dbReference type="EMBL" id="UYRR01032574">
    <property type="protein sequence ID" value="VDK56073.1"/>
    <property type="molecule type" value="Genomic_DNA"/>
</dbReference>
<dbReference type="SUPFAM" id="SSF51197">
    <property type="entry name" value="Clavaminate synthase-like"/>
    <property type="match status" value="1"/>
</dbReference>
<evidence type="ECO:0000256" key="2">
    <source>
        <dbReference type="ARBA" id="ARBA00022723"/>
    </source>
</evidence>
<dbReference type="GO" id="GO:0000118">
    <property type="term" value="C:histone deacetylase complex"/>
    <property type="evidence" value="ECO:0007669"/>
    <property type="project" value="TreeGrafter"/>
</dbReference>
<name>A0A0M3K601_ANISI</name>
<dbReference type="WBParaSite" id="ASIM_0001639201-mRNA-1">
    <property type="protein sequence ID" value="ASIM_0001639201-mRNA-1"/>
    <property type="gene ID" value="ASIM_0001639201"/>
</dbReference>
<feature type="region of interest" description="Disordered" evidence="4">
    <location>
        <begin position="1"/>
        <end position="20"/>
    </location>
</feature>
<accession>A0A0M3K601</accession>
<dbReference type="GO" id="GO:0003712">
    <property type="term" value="F:transcription coregulator activity"/>
    <property type="evidence" value="ECO:0007669"/>
    <property type="project" value="TreeGrafter"/>
</dbReference>
<keyword evidence="7" id="KW-1185">Reference proteome</keyword>
<dbReference type="AlphaFoldDB" id="A0A0M3K601"/>
<dbReference type="PROSITE" id="PS51184">
    <property type="entry name" value="JMJC"/>
    <property type="match status" value="1"/>
</dbReference>
<proteinExistence type="predicted"/>
<evidence type="ECO:0000313" key="6">
    <source>
        <dbReference type="EMBL" id="VDK56073.1"/>
    </source>
</evidence>
<dbReference type="Proteomes" id="UP000267096">
    <property type="component" value="Unassembled WGS sequence"/>
</dbReference>
<dbReference type="Gene3D" id="2.60.120.650">
    <property type="entry name" value="Cupin"/>
    <property type="match status" value="1"/>
</dbReference>
<evidence type="ECO:0000313" key="8">
    <source>
        <dbReference type="WBParaSite" id="ASIM_0001639201-mRNA-1"/>
    </source>
</evidence>
<evidence type="ECO:0000313" key="7">
    <source>
        <dbReference type="Proteomes" id="UP000267096"/>
    </source>
</evidence>
<comment type="subcellular location">
    <subcellularLocation>
        <location evidence="1">Nucleus</location>
    </subcellularLocation>
</comment>
<dbReference type="Pfam" id="PF02373">
    <property type="entry name" value="JmjC"/>
    <property type="match status" value="1"/>
</dbReference>
<evidence type="ECO:0000259" key="5">
    <source>
        <dbReference type="PROSITE" id="PS51184"/>
    </source>
</evidence>
<gene>
    <name evidence="6" type="ORF">ASIM_LOCUS15800</name>
</gene>
<dbReference type="InterPro" id="IPR045109">
    <property type="entry name" value="LSDs-like"/>
</dbReference>
<evidence type="ECO:0000256" key="3">
    <source>
        <dbReference type="ARBA" id="ARBA00023242"/>
    </source>
</evidence>
<dbReference type="GO" id="GO:0046872">
    <property type="term" value="F:metal ion binding"/>
    <property type="evidence" value="ECO:0007669"/>
    <property type="project" value="UniProtKB-KW"/>
</dbReference>
<dbReference type="GO" id="GO:0006357">
    <property type="term" value="P:regulation of transcription by RNA polymerase II"/>
    <property type="evidence" value="ECO:0007669"/>
    <property type="project" value="TreeGrafter"/>
</dbReference>
<reference evidence="8" key="1">
    <citation type="submission" date="2017-02" db="UniProtKB">
        <authorList>
            <consortium name="WormBaseParasite"/>
        </authorList>
    </citation>
    <scope>IDENTIFICATION</scope>
</reference>
<protein>
    <submittedName>
        <fullName evidence="8">Lysine-specific demethylase hairless (inferred by orthology to a human protein)</fullName>
    </submittedName>
</protein>
<dbReference type="GO" id="GO:0032454">
    <property type="term" value="F:histone H3K9 demethylase activity"/>
    <property type="evidence" value="ECO:0007669"/>
    <property type="project" value="InterPro"/>
</dbReference>
<dbReference type="GO" id="GO:0000785">
    <property type="term" value="C:chromatin"/>
    <property type="evidence" value="ECO:0007669"/>
    <property type="project" value="TreeGrafter"/>
</dbReference>
<dbReference type="SMART" id="SM00558">
    <property type="entry name" value="JmjC"/>
    <property type="match status" value="1"/>
</dbReference>
<dbReference type="InterPro" id="IPR003347">
    <property type="entry name" value="JmjC_dom"/>
</dbReference>
<keyword evidence="2" id="KW-0479">Metal-binding</keyword>